<evidence type="ECO:0000256" key="3">
    <source>
        <dbReference type="ARBA" id="ARBA00023065"/>
    </source>
</evidence>
<evidence type="ECO:0000256" key="4">
    <source>
        <dbReference type="SAM" id="Coils"/>
    </source>
</evidence>
<keyword evidence="2" id="KW-0813">Transport</keyword>
<dbReference type="GO" id="GO:0046961">
    <property type="term" value="F:proton-transporting ATPase activity, rotational mechanism"/>
    <property type="evidence" value="ECO:0007669"/>
    <property type="project" value="InterPro"/>
</dbReference>
<organism evidence="5">
    <name type="scientific">Tetraselmis sp. GSL018</name>
    <dbReference type="NCBI Taxonomy" id="582737"/>
    <lineage>
        <taxon>Eukaryota</taxon>
        <taxon>Viridiplantae</taxon>
        <taxon>Chlorophyta</taxon>
        <taxon>core chlorophytes</taxon>
        <taxon>Chlorodendrophyceae</taxon>
        <taxon>Chlorodendrales</taxon>
        <taxon>Chlorodendraceae</taxon>
        <taxon>Tetraselmis</taxon>
    </lineage>
</organism>
<reference evidence="5" key="1">
    <citation type="submission" date="2014-05" db="EMBL/GenBank/DDBJ databases">
        <title>The transcriptome of the halophilic microalga Tetraselmis sp. GSL018 isolated from the Great Salt Lake, Utah.</title>
        <authorList>
            <person name="Jinkerson R.E."/>
            <person name="D'Adamo S."/>
            <person name="Posewitz M.C."/>
        </authorList>
    </citation>
    <scope>NUCLEOTIDE SEQUENCE</scope>
    <source>
        <strain evidence="5">GSL018</strain>
    </source>
</reference>
<dbReference type="InterPro" id="IPR002842">
    <property type="entry name" value="ATPase_V1_Esu"/>
</dbReference>
<feature type="coiled-coil region" evidence="4">
    <location>
        <begin position="7"/>
        <end position="68"/>
    </location>
</feature>
<dbReference type="AlphaFoldDB" id="A0A061S5Y1"/>
<evidence type="ECO:0000256" key="1">
    <source>
        <dbReference type="ARBA" id="ARBA00005901"/>
    </source>
</evidence>
<dbReference type="Gene3D" id="3.30.2320.30">
    <property type="entry name" value="ATP synthase, E subunit, C-terminal"/>
    <property type="match status" value="1"/>
</dbReference>
<dbReference type="EMBL" id="GBEZ01007121">
    <property type="protein sequence ID" value="JAC78315.1"/>
    <property type="molecule type" value="Transcribed_RNA"/>
</dbReference>
<protein>
    <submittedName>
        <fullName evidence="5">V-type H+-transporting ATPase subunit E</fullName>
    </submittedName>
</protein>
<dbReference type="InterPro" id="IPR038495">
    <property type="entry name" value="ATPase_E_C"/>
</dbReference>
<keyword evidence="3" id="KW-0406">Ion transport</keyword>
<dbReference type="SUPFAM" id="SSF160527">
    <property type="entry name" value="V-type ATPase subunit E-like"/>
    <property type="match status" value="1"/>
</dbReference>
<keyword evidence="4" id="KW-0175">Coiled coil</keyword>
<proteinExistence type="inferred from homology"/>
<dbReference type="Pfam" id="PF01991">
    <property type="entry name" value="vATP-synt_E"/>
    <property type="match status" value="1"/>
</dbReference>
<dbReference type="GO" id="GO:0033178">
    <property type="term" value="C:proton-transporting two-sector ATPase complex, catalytic domain"/>
    <property type="evidence" value="ECO:0007669"/>
    <property type="project" value="InterPro"/>
</dbReference>
<dbReference type="PANTHER" id="PTHR45715">
    <property type="entry name" value="ATPASE H+-TRANSPORTING V1 SUBUNIT E1A-RELATED"/>
    <property type="match status" value="1"/>
</dbReference>
<dbReference type="HAMAP" id="MF_00311">
    <property type="entry name" value="ATP_synth_E_arch"/>
    <property type="match status" value="1"/>
</dbReference>
<evidence type="ECO:0000313" key="5">
    <source>
        <dbReference type="EMBL" id="JAC78315.1"/>
    </source>
</evidence>
<dbReference type="Gene3D" id="6.10.250.1620">
    <property type="match status" value="1"/>
</dbReference>
<comment type="similarity">
    <text evidence="1">Belongs to the V-ATPase E subunit family.</text>
</comment>
<evidence type="ECO:0000256" key="2">
    <source>
        <dbReference type="ARBA" id="ARBA00022448"/>
    </source>
</evidence>
<name>A0A061S5Y1_9CHLO</name>
<accession>A0A061S5Y1</accession>
<gene>
    <name evidence="5" type="primary">ATP6E</name>
    <name evidence="5" type="ORF">TSPGSL018_15445</name>
</gene>
<sequence length="241" mass="27660">MNEMEVVKQVDQMVRFIKQEAEEKANEIMVSAEEEFNIEKLQMIEAEKQKIKKEYERKESQVEVKKKIEYSKKLNEMRLKVLTAKQESLDQIYSSAQKELQGASSKGNYGEMIKLLIVQAMHKLREPTVVLKCRKEDVSACEKQMEPARKLFAEKHKMEAPTITLDRKNFLLPGPKPGSDAVFCSGGVVITSADGKIACNNTLDHRLEIASKQCMPHVRAMLFGEAEKVRTERTMQTIHRE</sequence>